<dbReference type="EMBL" id="LRGB01002375">
    <property type="protein sequence ID" value="KZS08024.1"/>
    <property type="molecule type" value="Genomic_DNA"/>
</dbReference>
<protein>
    <submittedName>
        <fullName evidence="1">Uncharacterized protein</fullName>
    </submittedName>
</protein>
<feature type="non-terminal residue" evidence="1">
    <location>
        <position position="97"/>
    </location>
</feature>
<dbReference type="Proteomes" id="UP000076858">
    <property type="component" value="Unassembled WGS sequence"/>
</dbReference>
<name>A0A162D7L7_9CRUS</name>
<dbReference type="OrthoDB" id="10365289at2759"/>
<gene>
    <name evidence="1" type="ORF">APZ42_028143</name>
</gene>
<organism evidence="1 2">
    <name type="scientific">Daphnia magna</name>
    <dbReference type="NCBI Taxonomy" id="35525"/>
    <lineage>
        <taxon>Eukaryota</taxon>
        <taxon>Metazoa</taxon>
        <taxon>Ecdysozoa</taxon>
        <taxon>Arthropoda</taxon>
        <taxon>Crustacea</taxon>
        <taxon>Branchiopoda</taxon>
        <taxon>Diplostraca</taxon>
        <taxon>Cladocera</taxon>
        <taxon>Anomopoda</taxon>
        <taxon>Daphniidae</taxon>
        <taxon>Daphnia</taxon>
    </lineage>
</organism>
<evidence type="ECO:0000313" key="1">
    <source>
        <dbReference type="EMBL" id="KZS08024.1"/>
    </source>
</evidence>
<reference evidence="1 2" key="1">
    <citation type="submission" date="2016-03" db="EMBL/GenBank/DDBJ databases">
        <title>EvidentialGene: Evidence-directed Construction of Genes on Genomes.</title>
        <authorList>
            <person name="Gilbert D.G."/>
            <person name="Choi J.-H."/>
            <person name="Mockaitis K."/>
            <person name="Colbourne J."/>
            <person name="Pfrender M."/>
        </authorList>
    </citation>
    <scope>NUCLEOTIDE SEQUENCE [LARGE SCALE GENOMIC DNA]</scope>
    <source>
        <strain evidence="1 2">Xinb3</strain>
        <tissue evidence="1">Complete organism</tissue>
    </source>
</reference>
<dbReference type="AlphaFoldDB" id="A0A162D7L7"/>
<accession>A0A162D7L7</accession>
<evidence type="ECO:0000313" key="2">
    <source>
        <dbReference type="Proteomes" id="UP000076858"/>
    </source>
</evidence>
<comment type="caution">
    <text evidence="1">The sequence shown here is derived from an EMBL/GenBank/DDBJ whole genome shotgun (WGS) entry which is preliminary data.</text>
</comment>
<sequence length="97" mass="10979">MNPEALSFANGALSVGAQPTKIRKILQDKFGSNLISKDLINMKQKLTGNLEDDWSNAVRFLDSLQQDPNNVVKVLHDTAIFVQLEKQRELYKMYGKV</sequence>
<proteinExistence type="predicted"/>
<keyword evidence="2" id="KW-1185">Reference proteome</keyword>